<keyword evidence="4 8" id="KW-1133">Transmembrane helix</keyword>
<dbReference type="EMBL" id="NWSH01005826">
    <property type="protein sequence ID" value="PCG63910.1"/>
    <property type="molecule type" value="Genomic_DNA"/>
</dbReference>
<evidence type="ECO:0000256" key="6">
    <source>
        <dbReference type="ARBA" id="ARBA00023136"/>
    </source>
</evidence>
<evidence type="ECO:0000256" key="3">
    <source>
        <dbReference type="ARBA" id="ARBA00022692"/>
    </source>
</evidence>
<name>A0A2A4IXM9_HELVI</name>
<dbReference type="STRING" id="7102.A0A2A4IXM9"/>
<evidence type="ECO:0000259" key="9">
    <source>
        <dbReference type="Pfam" id="PF07885"/>
    </source>
</evidence>
<dbReference type="GO" id="GO:0030322">
    <property type="term" value="P:stabilization of membrane potential"/>
    <property type="evidence" value="ECO:0007669"/>
    <property type="project" value="TreeGrafter"/>
</dbReference>
<dbReference type="SUPFAM" id="SSF81324">
    <property type="entry name" value="Voltage-gated potassium channels"/>
    <property type="match status" value="1"/>
</dbReference>
<keyword evidence="6 8" id="KW-0472">Membrane</keyword>
<protein>
    <recommendedName>
        <fullName evidence="9">Potassium channel domain-containing protein</fullName>
    </recommendedName>
</protein>
<dbReference type="AlphaFoldDB" id="A0A2A4IXM9"/>
<keyword evidence="7" id="KW-0407">Ion channel</keyword>
<evidence type="ECO:0000256" key="7">
    <source>
        <dbReference type="ARBA" id="ARBA00023303"/>
    </source>
</evidence>
<feature type="transmembrane region" description="Helical" evidence="8">
    <location>
        <begin position="82"/>
        <end position="106"/>
    </location>
</feature>
<dbReference type="Gene3D" id="1.10.287.70">
    <property type="match status" value="1"/>
</dbReference>
<evidence type="ECO:0000256" key="5">
    <source>
        <dbReference type="ARBA" id="ARBA00023065"/>
    </source>
</evidence>
<sequence>MPRPSWPRYELITPLSPRWRSAIERRIEEERRLTMKAVSHGARIHPGQFWDLSGTFLFTVYVMTALGFGAPVPQTWMGRTSALIYAAFAVPTHFYLMLNASMCIVVRIEACLNRLRCDPDKRDTVLHNGTESPNCSRSSEVLKSTRSCVRKNIMRLLGVLGVCRWMFLTAVLYYLCGAVAFGLVREREPLDIAMFPLEFTTSGGLDRVTGYVRILYGWYVEGAVMLLSCGLATLRQHSGSAVSCMADKYKLFETQ</sequence>
<keyword evidence="3 8" id="KW-0812">Transmembrane</keyword>
<feature type="transmembrane region" description="Helical" evidence="8">
    <location>
        <begin position="156"/>
        <end position="184"/>
    </location>
</feature>
<comment type="caution">
    <text evidence="10">The sequence shown here is derived from an EMBL/GenBank/DDBJ whole genome shotgun (WGS) entry which is preliminary data.</text>
</comment>
<dbReference type="GO" id="GO:0015271">
    <property type="term" value="F:outward rectifier potassium channel activity"/>
    <property type="evidence" value="ECO:0007669"/>
    <property type="project" value="TreeGrafter"/>
</dbReference>
<dbReference type="GO" id="GO:0005886">
    <property type="term" value="C:plasma membrane"/>
    <property type="evidence" value="ECO:0007669"/>
    <property type="project" value="TreeGrafter"/>
</dbReference>
<keyword evidence="2" id="KW-0813">Transport</keyword>
<dbReference type="InterPro" id="IPR013099">
    <property type="entry name" value="K_chnl_dom"/>
</dbReference>
<dbReference type="GO" id="GO:0022841">
    <property type="term" value="F:potassium ion leak channel activity"/>
    <property type="evidence" value="ECO:0007669"/>
    <property type="project" value="TreeGrafter"/>
</dbReference>
<feature type="transmembrane region" description="Helical" evidence="8">
    <location>
        <begin position="49"/>
        <end position="70"/>
    </location>
</feature>
<organism evidence="10">
    <name type="scientific">Heliothis virescens</name>
    <name type="common">Tobacco budworm moth</name>
    <dbReference type="NCBI Taxonomy" id="7102"/>
    <lineage>
        <taxon>Eukaryota</taxon>
        <taxon>Metazoa</taxon>
        <taxon>Ecdysozoa</taxon>
        <taxon>Arthropoda</taxon>
        <taxon>Hexapoda</taxon>
        <taxon>Insecta</taxon>
        <taxon>Pterygota</taxon>
        <taxon>Neoptera</taxon>
        <taxon>Endopterygota</taxon>
        <taxon>Lepidoptera</taxon>
        <taxon>Glossata</taxon>
        <taxon>Ditrysia</taxon>
        <taxon>Noctuoidea</taxon>
        <taxon>Noctuidae</taxon>
        <taxon>Heliothinae</taxon>
        <taxon>Heliothis</taxon>
    </lineage>
</organism>
<dbReference type="InterPro" id="IPR003280">
    <property type="entry name" value="2pore_dom_K_chnl"/>
</dbReference>
<dbReference type="PANTHER" id="PTHR11003:SF291">
    <property type="entry name" value="IP11374P"/>
    <property type="match status" value="1"/>
</dbReference>
<evidence type="ECO:0000256" key="1">
    <source>
        <dbReference type="ARBA" id="ARBA00004141"/>
    </source>
</evidence>
<evidence type="ECO:0000256" key="2">
    <source>
        <dbReference type="ARBA" id="ARBA00022448"/>
    </source>
</evidence>
<reference evidence="10" key="1">
    <citation type="submission" date="2017-09" db="EMBL/GenBank/DDBJ databases">
        <title>Contemporary evolution of a Lepidopteran species, Heliothis virescens, in response to modern agricultural practices.</title>
        <authorList>
            <person name="Fritz M.L."/>
            <person name="Deyonke A.M."/>
            <person name="Papanicolaou A."/>
            <person name="Micinski S."/>
            <person name="Westbrook J."/>
            <person name="Gould F."/>
        </authorList>
    </citation>
    <scope>NUCLEOTIDE SEQUENCE [LARGE SCALE GENOMIC DNA]</scope>
    <source>
        <strain evidence="10">HvINT-</strain>
        <tissue evidence="10">Whole body</tissue>
    </source>
</reference>
<evidence type="ECO:0000256" key="4">
    <source>
        <dbReference type="ARBA" id="ARBA00022989"/>
    </source>
</evidence>
<comment type="subcellular location">
    <subcellularLocation>
        <location evidence="1">Membrane</location>
        <topology evidence="1">Multi-pass membrane protein</topology>
    </subcellularLocation>
</comment>
<keyword evidence="5" id="KW-0406">Ion transport</keyword>
<evidence type="ECO:0000256" key="8">
    <source>
        <dbReference type="SAM" id="Phobius"/>
    </source>
</evidence>
<proteinExistence type="predicted"/>
<evidence type="ECO:0000313" key="10">
    <source>
        <dbReference type="EMBL" id="PCG63910.1"/>
    </source>
</evidence>
<dbReference type="Pfam" id="PF07885">
    <property type="entry name" value="Ion_trans_2"/>
    <property type="match status" value="1"/>
</dbReference>
<dbReference type="PANTHER" id="PTHR11003">
    <property type="entry name" value="POTASSIUM CHANNEL, SUBFAMILY K"/>
    <property type="match status" value="1"/>
</dbReference>
<gene>
    <name evidence="10" type="ORF">B5V51_11547</name>
</gene>
<accession>A0A2A4IXM9</accession>
<feature type="domain" description="Potassium channel" evidence="9">
    <location>
        <begin position="47"/>
        <end position="100"/>
    </location>
</feature>